<reference evidence="1 2" key="1">
    <citation type="submission" date="2024-09" db="EMBL/GenBank/DDBJ databases">
        <title>Floridaenema gen nov. (Aerosakkonemataceae, Aerosakkonematales ord. nov., Cyanobacteria) from benthic tropical and subtropical fresh waters, with the description of four new species.</title>
        <authorList>
            <person name="Moretto J.A."/>
            <person name="Berthold D.E."/>
            <person name="Lefler F.W."/>
            <person name="Huang I.-S."/>
            <person name="Laughinghouse H. IV."/>
        </authorList>
    </citation>
    <scope>NUCLEOTIDE SEQUENCE [LARGE SCALE GENOMIC DNA]</scope>
    <source>
        <strain evidence="1 2">BLCC-F154</strain>
    </source>
</reference>
<keyword evidence="2" id="KW-1185">Reference proteome</keyword>
<evidence type="ECO:0000313" key="1">
    <source>
        <dbReference type="EMBL" id="MFB2938392.1"/>
    </source>
</evidence>
<name>A0ABV4YHT4_9CYAN</name>
<organism evidence="1 2">
    <name type="scientific">Floridaenema fluviatile BLCC-F154</name>
    <dbReference type="NCBI Taxonomy" id="3153640"/>
    <lineage>
        <taxon>Bacteria</taxon>
        <taxon>Bacillati</taxon>
        <taxon>Cyanobacteriota</taxon>
        <taxon>Cyanophyceae</taxon>
        <taxon>Oscillatoriophycideae</taxon>
        <taxon>Aerosakkonematales</taxon>
        <taxon>Aerosakkonemataceae</taxon>
        <taxon>Floridanema</taxon>
        <taxon>Floridanema fluviatile</taxon>
    </lineage>
</organism>
<dbReference type="RefSeq" id="WP_413259873.1">
    <property type="nucleotide sequence ID" value="NZ_JBHFNS010000087.1"/>
</dbReference>
<sequence length="198" mass="23202">MVLQAVNKRKATDVMKSWRLVANIDYQNLDRDTLKNKLRDIRERVEIKVNLSASTEHLKLQWKRIVDDIQYMASRVEWHKVFYSNFHDSYLYYKSILSEEDKANNINSPRFPALAQLEEIGQYFYLRQLTSYVEEKNLQHSILVNIMDVATLREHLTFFINKGVTVHPKLNQSPSTLQIELLKIVSDLTAATAEKSTI</sequence>
<accession>A0ABV4YHT4</accession>
<protein>
    <submittedName>
        <fullName evidence="1">Uncharacterized protein</fullName>
    </submittedName>
</protein>
<evidence type="ECO:0000313" key="2">
    <source>
        <dbReference type="Proteomes" id="UP001576776"/>
    </source>
</evidence>
<gene>
    <name evidence="1" type="ORF">ACE1B6_24355</name>
</gene>
<dbReference type="EMBL" id="JBHFNS010000087">
    <property type="protein sequence ID" value="MFB2938392.1"/>
    <property type="molecule type" value="Genomic_DNA"/>
</dbReference>
<proteinExistence type="predicted"/>
<comment type="caution">
    <text evidence="1">The sequence shown here is derived from an EMBL/GenBank/DDBJ whole genome shotgun (WGS) entry which is preliminary data.</text>
</comment>
<dbReference type="Proteomes" id="UP001576776">
    <property type="component" value="Unassembled WGS sequence"/>
</dbReference>